<dbReference type="GO" id="GO:0016020">
    <property type="term" value="C:membrane"/>
    <property type="evidence" value="ECO:0007669"/>
    <property type="project" value="GOC"/>
</dbReference>
<evidence type="ECO:0000259" key="4">
    <source>
        <dbReference type="Pfam" id="PF00535"/>
    </source>
</evidence>
<dbReference type="PANTHER" id="PTHR43398:SF1">
    <property type="entry name" value="DOLICHOL-PHOSPHATE MANNOSYLTRANSFERASE SUBUNIT 1"/>
    <property type="match status" value="1"/>
</dbReference>
<dbReference type="InterPro" id="IPR029044">
    <property type="entry name" value="Nucleotide-diphossugar_trans"/>
</dbReference>
<evidence type="ECO:0000256" key="2">
    <source>
        <dbReference type="ARBA" id="ARBA00022676"/>
    </source>
</evidence>
<dbReference type="GO" id="GO:0009247">
    <property type="term" value="P:glycolipid biosynthetic process"/>
    <property type="evidence" value="ECO:0007669"/>
    <property type="project" value="TreeGrafter"/>
</dbReference>
<dbReference type="PANTHER" id="PTHR43398">
    <property type="entry name" value="DOLICHOL-PHOSPHATE MANNOSYLTRANSFERASE SUBUNIT 1"/>
    <property type="match status" value="1"/>
</dbReference>
<dbReference type="AlphaFoldDB" id="A0A381XLB8"/>
<sequence>MNVNQVPVYVVIPTYNEAQSIPVLLKEILELGIKNINILIVDDNSPDGTAKVARCYARNNELSVSILSRPTKKGLGSAYVEGFKEVLLGLSEEEVFVVQMDADMSHNPSYLPGMIELLARNDVVVGSRYCQEGGSDEKWSVYRKGLSAGGNRAIRFVSGLKVNDCTSGFKIFRAHVLKDIFWDEIRCSGFGFQIEIAMQCENHGFRIQEYPIIFNDRVSGDSKMSIAIVLEAIFKIICERFKIFKVIKFLKPNT</sequence>
<dbReference type="InterPro" id="IPR001173">
    <property type="entry name" value="Glyco_trans_2-like"/>
</dbReference>
<keyword evidence="2" id="KW-0328">Glycosyltransferase</keyword>
<proteinExistence type="inferred from homology"/>
<dbReference type="EMBL" id="UINC01015545">
    <property type="protein sequence ID" value="SVA65380.1"/>
    <property type="molecule type" value="Genomic_DNA"/>
</dbReference>
<reference evidence="5" key="1">
    <citation type="submission" date="2018-05" db="EMBL/GenBank/DDBJ databases">
        <authorList>
            <person name="Lanie J.A."/>
            <person name="Ng W.-L."/>
            <person name="Kazmierczak K.M."/>
            <person name="Andrzejewski T.M."/>
            <person name="Davidsen T.M."/>
            <person name="Wayne K.J."/>
            <person name="Tettelin H."/>
            <person name="Glass J.I."/>
            <person name="Rusch D."/>
            <person name="Podicherti R."/>
            <person name="Tsui H.-C.T."/>
            <person name="Winkler M.E."/>
        </authorList>
    </citation>
    <scope>NUCLEOTIDE SEQUENCE</scope>
</reference>
<evidence type="ECO:0000313" key="5">
    <source>
        <dbReference type="EMBL" id="SVA65380.1"/>
    </source>
</evidence>
<dbReference type="Pfam" id="PF00535">
    <property type="entry name" value="Glycos_transf_2"/>
    <property type="match status" value="1"/>
</dbReference>
<dbReference type="Gene3D" id="3.90.550.10">
    <property type="entry name" value="Spore Coat Polysaccharide Biosynthesis Protein SpsA, Chain A"/>
    <property type="match status" value="1"/>
</dbReference>
<evidence type="ECO:0000256" key="3">
    <source>
        <dbReference type="ARBA" id="ARBA00022679"/>
    </source>
</evidence>
<accession>A0A381XLB8</accession>
<dbReference type="CDD" id="cd06442">
    <property type="entry name" value="DPM1_like"/>
    <property type="match status" value="1"/>
</dbReference>
<gene>
    <name evidence="5" type="ORF">METZ01_LOCUS118234</name>
</gene>
<protein>
    <recommendedName>
        <fullName evidence="4">Glycosyltransferase 2-like domain-containing protein</fullName>
    </recommendedName>
</protein>
<dbReference type="SUPFAM" id="SSF53448">
    <property type="entry name" value="Nucleotide-diphospho-sugar transferases"/>
    <property type="match status" value="1"/>
</dbReference>
<dbReference type="FunFam" id="3.90.550.10:FF:000122">
    <property type="entry name" value="Dolichol-phosphate mannosyltransferase subunit 1"/>
    <property type="match status" value="1"/>
</dbReference>
<dbReference type="GO" id="GO:0004582">
    <property type="term" value="F:dolichyl-phosphate beta-D-mannosyltransferase activity"/>
    <property type="evidence" value="ECO:0007669"/>
    <property type="project" value="InterPro"/>
</dbReference>
<comment type="similarity">
    <text evidence="1">Belongs to the glycosyltransferase 2 family.</text>
</comment>
<keyword evidence="3" id="KW-0808">Transferase</keyword>
<feature type="domain" description="Glycosyltransferase 2-like" evidence="4">
    <location>
        <begin position="10"/>
        <end position="181"/>
    </location>
</feature>
<dbReference type="InterPro" id="IPR039528">
    <property type="entry name" value="DPM1-like"/>
</dbReference>
<organism evidence="5">
    <name type="scientific">marine metagenome</name>
    <dbReference type="NCBI Taxonomy" id="408172"/>
    <lineage>
        <taxon>unclassified sequences</taxon>
        <taxon>metagenomes</taxon>
        <taxon>ecological metagenomes</taxon>
    </lineage>
</organism>
<name>A0A381XLB8_9ZZZZ</name>
<evidence type="ECO:0000256" key="1">
    <source>
        <dbReference type="ARBA" id="ARBA00006739"/>
    </source>
</evidence>